<evidence type="ECO:0000256" key="19">
    <source>
        <dbReference type="ARBA" id="ARBA00023264"/>
    </source>
</evidence>
<dbReference type="EMBL" id="RRCF01000001">
    <property type="protein sequence ID" value="RRJ23981.1"/>
    <property type="molecule type" value="Genomic_DNA"/>
</dbReference>
<evidence type="ECO:0000256" key="14">
    <source>
        <dbReference type="ARBA" id="ARBA00022842"/>
    </source>
</evidence>
<keyword evidence="11 22" id="KW-0547">Nucleotide-binding</keyword>
<evidence type="ECO:0000256" key="23">
    <source>
        <dbReference type="PIRSR" id="PIRSR600829-4"/>
    </source>
</evidence>
<accession>A0A3P3QRR8</accession>
<dbReference type="GO" id="GO:0046872">
    <property type="term" value="F:metal ion binding"/>
    <property type="evidence" value="ECO:0007669"/>
    <property type="project" value="UniProtKB-KW"/>
</dbReference>
<feature type="binding site" evidence="21">
    <location>
        <position position="71"/>
    </location>
    <ligand>
        <name>substrate</name>
    </ligand>
</feature>
<evidence type="ECO:0000256" key="8">
    <source>
        <dbReference type="ARBA" id="ARBA00022679"/>
    </source>
</evidence>
<evidence type="ECO:0000256" key="16">
    <source>
        <dbReference type="ARBA" id="ARBA00023098"/>
    </source>
</evidence>
<feature type="transmembrane region" description="Helical" evidence="24">
    <location>
        <begin position="98"/>
        <end position="119"/>
    </location>
</feature>
<keyword evidence="13 22" id="KW-0067">ATP-binding</keyword>
<comment type="catalytic activity">
    <reaction evidence="24">
        <text>a 1,2-diacyl-sn-glycerol + ATP = a 1,2-diacyl-sn-glycero-3-phosphate + ADP + H(+)</text>
        <dbReference type="Rhea" id="RHEA:10272"/>
        <dbReference type="ChEBI" id="CHEBI:15378"/>
        <dbReference type="ChEBI" id="CHEBI:17815"/>
        <dbReference type="ChEBI" id="CHEBI:30616"/>
        <dbReference type="ChEBI" id="CHEBI:58608"/>
        <dbReference type="ChEBI" id="CHEBI:456216"/>
        <dbReference type="EC" id="2.7.1.107"/>
    </reaction>
</comment>
<dbReference type="CDD" id="cd14264">
    <property type="entry name" value="DAGK_IM"/>
    <property type="match status" value="1"/>
</dbReference>
<evidence type="ECO:0000256" key="10">
    <source>
        <dbReference type="ARBA" id="ARBA00022723"/>
    </source>
</evidence>
<evidence type="ECO:0000256" key="15">
    <source>
        <dbReference type="ARBA" id="ARBA00022989"/>
    </source>
</evidence>
<evidence type="ECO:0000256" key="3">
    <source>
        <dbReference type="ARBA" id="ARBA00012133"/>
    </source>
</evidence>
<evidence type="ECO:0000256" key="9">
    <source>
        <dbReference type="ARBA" id="ARBA00022692"/>
    </source>
</evidence>
<dbReference type="Pfam" id="PF01219">
    <property type="entry name" value="DAGK_prokar"/>
    <property type="match status" value="1"/>
</dbReference>
<keyword evidence="14 23" id="KW-0460">Magnesium</keyword>
<feature type="binding site" evidence="22">
    <location>
        <position position="11"/>
    </location>
    <ligand>
        <name>ATP</name>
        <dbReference type="ChEBI" id="CHEBI:30616"/>
    </ligand>
</feature>
<keyword evidence="6" id="KW-0444">Lipid biosynthesis</keyword>
<keyword evidence="15 24" id="KW-1133">Transmembrane helix</keyword>
<organism evidence="25 26">
    <name type="scientific">Rheinheimera mesophila</name>
    <dbReference type="NCBI Taxonomy" id="1547515"/>
    <lineage>
        <taxon>Bacteria</taxon>
        <taxon>Pseudomonadati</taxon>
        <taxon>Pseudomonadota</taxon>
        <taxon>Gammaproteobacteria</taxon>
        <taxon>Chromatiales</taxon>
        <taxon>Chromatiaceae</taxon>
        <taxon>Rheinheimera</taxon>
    </lineage>
</organism>
<comment type="caution">
    <text evidence="25">The sequence shown here is derived from an EMBL/GenBank/DDBJ whole genome shotgun (WGS) entry which is preliminary data.</text>
</comment>
<feature type="binding site" evidence="21">
    <location>
        <position position="11"/>
    </location>
    <ligand>
        <name>substrate</name>
    </ligand>
</feature>
<evidence type="ECO:0000256" key="17">
    <source>
        <dbReference type="ARBA" id="ARBA00023136"/>
    </source>
</evidence>
<dbReference type="InterPro" id="IPR000829">
    <property type="entry name" value="DAGK"/>
</dbReference>
<feature type="binding site" evidence="21">
    <location>
        <begin position="32"/>
        <end position="36"/>
    </location>
    <ligand>
        <name>substrate</name>
    </ligand>
</feature>
<dbReference type="PANTHER" id="PTHR34299:SF1">
    <property type="entry name" value="DIACYLGLYCEROL KINASE"/>
    <property type="match status" value="1"/>
</dbReference>
<comment type="cofactor">
    <cofactor evidence="23">
        <name>Mg(2+)</name>
        <dbReference type="ChEBI" id="CHEBI:18420"/>
    </cofactor>
    <text evidence="23">Mn(2+), Zn(2+), Cd(2+) and Co(2+) support activity to lesser extents.</text>
</comment>
<keyword evidence="8 24" id="KW-0808">Transferase</keyword>
<dbReference type="GO" id="GO:0005886">
    <property type="term" value="C:plasma membrane"/>
    <property type="evidence" value="ECO:0007669"/>
    <property type="project" value="UniProtKB-SubCell"/>
</dbReference>
<evidence type="ECO:0000256" key="6">
    <source>
        <dbReference type="ARBA" id="ARBA00022516"/>
    </source>
</evidence>
<protein>
    <recommendedName>
        <fullName evidence="4 24">Diacylglycerol kinase</fullName>
        <ecNumber evidence="3 24">2.7.1.107</ecNumber>
    </recommendedName>
</protein>
<name>A0A3P3QRR8_9GAMM</name>
<gene>
    <name evidence="25" type="ORF">EIK76_08015</name>
</gene>
<feature type="binding site" evidence="21">
    <location>
        <begin position="114"/>
        <end position="119"/>
    </location>
    <ligand>
        <name>substrate</name>
    </ligand>
</feature>
<evidence type="ECO:0000256" key="22">
    <source>
        <dbReference type="PIRSR" id="PIRSR600829-3"/>
    </source>
</evidence>
<evidence type="ECO:0000313" key="25">
    <source>
        <dbReference type="EMBL" id="RRJ23981.1"/>
    </source>
</evidence>
<dbReference type="GO" id="GO:0006654">
    <property type="term" value="P:phosphatidic acid biosynthetic process"/>
    <property type="evidence" value="ECO:0007669"/>
    <property type="project" value="InterPro"/>
</dbReference>
<evidence type="ECO:0000256" key="18">
    <source>
        <dbReference type="ARBA" id="ARBA00023209"/>
    </source>
</evidence>
<keyword evidence="26" id="KW-1185">Reference proteome</keyword>
<evidence type="ECO:0000256" key="5">
    <source>
        <dbReference type="ARBA" id="ARBA00022475"/>
    </source>
</evidence>
<feature type="binding site" evidence="22">
    <location>
        <begin position="87"/>
        <end position="89"/>
    </location>
    <ligand>
        <name>ATP</name>
        <dbReference type="ChEBI" id="CHEBI:30616"/>
    </ligand>
</feature>
<dbReference type="Proteomes" id="UP000276260">
    <property type="component" value="Unassembled WGS sequence"/>
</dbReference>
<evidence type="ECO:0000256" key="1">
    <source>
        <dbReference type="ARBA" id="ARBA00004429"/>
    </source>
</evidence>
<keyword evidence="19 24" id="KW-1208">Phospholipid metabolism</keyword>
<reference evidence="25 26" key="1">
    <citation type="submission" date="2018-11" db="EMBL/GenBank/DDBJ databases">
        <title>Draft genome analysis of Rheinheimera mesophila isolated from an industrial waste site.</title>
        <authorList>
            <person name="Yu Q."/>
            <person name="Qi Y."/>
            <person name="Zhang H."/>
            <person name="Lu Y."/>
            <person name="Pu J."/>
        </authorList>
    </citation>
    <scope>NUCLEOTIDE SEQUENCE [LARGE SCALE GENOMIC DNA]</scope>
    <source>
        <strain evidence="25 26">IITR13</strain>
    </source>
</reference>
<evidence type="ECO:0000256" key="20">
    <source>
        <dbReference type="PIRSR" id="PIRSR600829-1"/>
    </source>
</evidence>
<keyword evidence="18" id="KW-0594">Phospholipid biosynthesis</keyword>
<feature type="active site" description="Proton acceptor" evidence="20">
    <location>
        <position position="71"/>
    </location>
</feature>
<evidence type="ECO:0000256" key="2">
    <source>
        <dbReference type="ARBA" id="ARBA00005967"/>
    </source>
</evidence>
<dbReference type="InterPro" id="IPR033718">
    <property type="entry name" value="DAGK_prok"/>
</dbReference>
<dbReference type="AlphaFoldDB" id="A0A3P3QRR8"/>
<comment type="subcellular location">
    <subcellularLocation>
        <location evidence="1 24">Cell inner membrane</location>
        <topology evidence="1 24">Multi-pass membrane protein</topology>
    </subcellularLocation>
</comment>
<dbReference type="GO" id="GO:0005524">
    <property type="term" value="F:ATP binding"/>
    <property type="evidence" value="ECO:0007669"/>
    <property type="project" value="UniProtKB-KW"/>
</dbReference>
<dbReference type="GO" id="GO:0004143">
    <property type="term" value="F:ATP-dependent diacylglycerol kinase activity"/>
    <property type="evidence" value="ECO:0007669"/>
    <property type="project" value="UniProtKB-EC"/>
</dbReference>
<keyword evidence="10 23" id="KW-0479">Metal-binding</keyword>
<evidence type="ECO:0000256" key="7">
    <source>
        <dbReference type="ARBA" id="ARBA00022519"/>
    </source>
</evidence>
<keyword evidence="7 24" id="KW-0997">Cell inner membrane</keyword>
<dbReference type="InterPro" id="IPR036945">
    <property type="entry name" value="DAGK_sf"/>
</dbReference>
<feature type="binding site" evidence="23">
    <location>
        <position position="30"/>
    </location>
    <ligand>
        <name>a divalent metal cation</name>
        <dbReference type="ChEBI" id="CHEBI:60240"/>
    </ligand>
</feature>
<evidence type="ECO:0000256" key="21">
    <source>
        <dbReference type="PIRSR" id="PIRSR600829-2"/>
    </source>
</evidence>
<comment type="function">
    <text evidence="24">Catalyzes the ATP-dependent phosphorylation of sn-l,2-diacylglycerol (DAG) to phosphatidic acid. Involved in the recycling of diacylglycerol produced as a by-product during membrane-derived oligosaccharide (MDO) biosynthesis.</text>
</comment>
<feature type="binding site" evidence="21">
    <location>
        <position position="100"/>
    </location>
    <ligand>
        <name>substrate</name>
    </ligand>
</feature>
<evidence type="ECO:0000313" key="26">
    <source>
        <dbReference type="Proteomes" id="UP000276260"/>
    </source>
</evidence>
<feature type="binding site" evidence="22">
    <location>
        <position position="78"/>
    </location>
    <ligand>
        <name>ATP</name>
        <dbReference type="ChEBI" id="CHEBI:30616"/>
    </ligand>
</feature>
<keyword evidence="9 24" id="KW-0812">Transmembrane</keyword>
<keyword evidence="16 24" id="KW-0443">Lipid metabolism</keyword>
<keyword evidence="12 24" id="KW-0418">Kinase</keyword>
<evidence type="ECO:0000256" key="4">
    <source>
        <dbReference type="ARBA" id="ARBA00017575"/>
    </source>
</evidence>
<dbReference type="Gene3D" id="1.10.287.3610">
    <property type="match status" value="1"/>
</dbReference>
<keyword evidence="5" id="KW-1003">Cell membrane</keyword>
<feature type="transmembrane region" description="Helical" evidence="24">
    <location>
        <begin position="54"/>
        <end position="77"/>
    </location>
</feature>
<evidence type="ECO:0000256" key="13">
    <source>
        <dbReference type="ARBA" id="ARBA00022840"/>
    </source>
</evidence>
<dbReference type="RefSeq" id="WP_046518825.1">
    <property type="nucleotide sequence ID" value="NZ_LAVS01000005.1"/>
</dbReference>
<evidence type="ECO:0000256" key="24">
    <source>
        <dbReference type="RuleBase" id="RU363065"/>
    </source>
</evidence>
<sequence length="123" mass="13255">MSKPNGTGFGRIIKAADCSRKGFAAAWVNEAAFRQEAGLTLAAIPFAWYLAADFGHFAILMGVWLLVIIVELLNSAIEALTDRVSLERHELSGRAKDMGSAAVTSALVFVALVWAAAIWQKFS</sequence>
<dbReference type="PANTHER" id="PTHR34299">
    <property type="entry name" value="DIACYLGLYCEROL KINASE"/>
    <property type="match status" value="1"/>
</dbReference>
<feature type="binding site" evidence="22">
    <location>
        <position position="30"/>
    </location>
    <ligand>
        <name>ATP</name>
        <dbReference type="ChEBI" id="CHEBI:30616"/>
    </ligand>
</feature>
<proteinExistence type="inferred from homology"/>
<feature type="binding site" evidence="22">
    <location>
        <begin position="96"/>
        <end position="97"/>
    </location>
    <ligand>
        <name>ATP</name>
        <dbReference type="ChEBI" id="CHEBI:30616"/>
    </ligand>
</feature>
<keyword evidence="17 24" id="KW-0472">Membrane</keyword>
<comment type="caution">
    <text evidence="24">Lacks conserved residue(s) required for the propagation of feature annotation.</text>
</comment>
<comment type="similarity">
    <text evidence="2 24">Belongs to the bacterial diacylglycerol kinase family.</text>
</comment>
<evidence type="ECO:0000256" key="12">
    <source>
        <dbReference type="ARBA" id="ARBA00022777"/>
    </source>
</evidence>
<dbReference type="OrthoDB" id="9796011at2"/>
<feature type="binding site" evidence="23">
    <location>
        <position position="78"/>
    </location>
    <ligand>
        <name>a divalent metal cation</name>
        <dbReference type="ChEBI" id="CHEBI:60240"/>
    </ligand>
</feature>
<dbReference type="EC" id="2.7.1.107" evidence="3 24"/>
<evidence type="ECO:0000256" key="11">
    <source>
        <dbReference type="ARBA" id="ARBA00022741"/>
    </source>
</evidence>